<dbReference type="Gene3D" id="3.30.980.10">
    <property type="entry name" value="Threonyl-trna Synthetase, Chain A, domain 2"/>
    <property type="match status" value="1"/>
</dbReference>
<evidence type="ECO:0000256" key="2">
    <source>
        <dbReference type="ARBA" id="ARBA00004496"/>
    </source>
</evidence>
<dbReference type="Proteomes" id="UP000823633">
    <property type="component" value="Unassembled WGS sequence"/>
</dbReference>
<dbReference type="GO" id="GO:0006419">
    <property type="term" value="P:alanyl-tRNA aminoacylation"/>
    <property type="evidence" value="ECO:0007669"/>
    <property type="project" value="InterPro"/>
</dbReference>
<evidence type="ECO:0000256" key="3">
    <source>
        <dbReference type="ARBA" id="ARBA00017959"/>
    </source>
</evidence>
<reference evidence="10" key="1">
    <citation type="submission" date="2020-10" db="EMBL/GenBank/DDBJ databases">
        <authorList>
            <person name="Gilroy R."/>
        </authorList>
    </citation>
    <scope>NUCLEOTIDE SEQUENCE</scope>
    <source>
        <strain evidence="10">11167</strain>
    </source>
</reference>
<dbReference type="GO" id="GO:0005737">
    <property type="term" value="C:cytoplasm"/>
    <property type="evidence" value="ECO:0007669"/>
    <property type="project" value="UniProtKB-SubCell"/>
</dbReference>
<evidence type="ECO:0000259" key="9">
    <source>
        <dbReference type="PROSITE" id="PS50860"/>
    </source>
</evidence>
<organism evidence="10 11">
    <name type="scientific">Candidatus Aphodenecus pullistercoris</name>
    <dbReference type="NCBI Taxonomy" id="2840669"/>
    <lineage>
        <taxon>Bacteria</taxon>
        <taxon>Pseudomonadati</taxon>
        <taxon>Spirochaetota</taxon>
        <taxon>Spirochaetia</taxon>
        <taxon>Spirochaetales</taxon>
        <taxon>Candidatus Aphodenecus</taxon>
    </lineage>
</organism>
<dbReference type="AlphaFoldDB" id="A0A9D9H8V4"/>
<dbReference type="GO" id="GO:0004813">
    <property type="term" value="F:alanine-tRNA ligase activity"/>
    <property type="evidence" value="ECO:0007669"/>
    <property type="project" value="UniProtKB-EC"/>
</dbReference>
<dbReference type="Pfam" id="PF01411">
    <property type="entry name" value="tRNA-synt_2c"/>
    <property type="match status" value="1"/>
</dbReference>
<accession>A0A9D9H8V4</accession>
<protein>
    <recommendedName>
        <fullName evidence="3">Alanine--tRNA ligase</fullName>
    </recommendedName>
    <alternativeName>
        <fullName evidence="7">Alanyl-tRNA synthetase</fullName>
    </alternativeName>
</protein>
<dbReference type="PANTHER" id="PTHR43462">
    <property type="entry name" value="ALANYL-TRNA EDITING PROTEIN"/>
    <property type="match status" value="1"/>
</dbReference>
<sequence length="369" mass="40376">MTTQAYYDDPYRREDEAIVTAVLPEGLVLDSTIFYPEGGGQRGDRGLVDGHEVLDTKHIGQDIVHIMDDTSSFSVGQRVHLSLDWPARYRLMQAHTAQHMIAGLFHSMAGIGTVAIHLADDLLTVELECAQLPLETIYSVEDRLNREILASRTVSARTVAHEEAERLGLRRSIKVQGPVRLVTIEGVDIIACGGLHVARTDEIGTISYAGSEKLRGHVRTIWHYGENAVALRRSEHETLARAGQVLSCPPLDVADAALALQQQAKDLSCQLRAKDELIASLMLERGDKVIISPVPTAAYQKLCRPDGVFLVLWESGGRTNWLLNGEEGLFKALRDKCALKGGGRGRLYQGSAQCGAQELALKARSVIDG</sequence>
<name>A0A9D9H8V4_9SPIR</name>
<evidence type="ECO:0000256" key="8">
    <source>
        <dbReference type="ARBA" id="ARBA00048300"/>
    </source>
</evidence>
<dbReference type="Pfam" id="PF07973">
    <property type="entry name" value="tRNA_SAD"/>
    <property type="match status" value="1"/>
</dbReference>
<dbReference type="PANTHER" id="PTHR43462:SF1">
    <property type="entry name" value="ALANYL-TRNA EDITING PROTEIN AARSD1"/>
    <property type="match status" value="1"/>
</dbReference>
<evidence type="ECO:0000256" key="5">
    <source>
        <dbReference type="ARBA" id="ARBA00022833"/>
    </source>
</evidence>
<evidence type="ECO:0000313" key="10">
    <source>
        <dbReference type="EMBL" id="MBO8442561.1"/>
    </source>
</evidence>
<dbReference type="InterPro" id="IPR012947">
    <property type="entry name" value="tRNA_SAD"/>
</dbReference>
<dbReference type="InterPro" id="IPR018164">
    <property type="entry name" value="Ala-tRNA-synth_IIc_N"/>
</dbReference>
<dbReference type="GO" id="GO:0002161">
    <property type="term" value="F:aminoacyl-tRNA deacylase activity"/>
    <property type="evidence" value="ECO:0007669"/>
    <property type="project" value="UniProtKB-ARBA"/>
</dbReference>
<proteinExistence type="predicted"/>
<dbReference type="GO" id="GO:0046872">
    <property type="term" value="F:metal ion binding"/>
    <property type="evidence" value="ECO:0007669"/>
    <property type="project" value="UniProtKB-KW"/>
</dbReference>
<comment type="catalytic activity">
    <reaction evidence="8">
        <text>tRNA(Ala) + L-alanine + ATP = L-alanyl-tRNA(Ala) + AMP + diphosphate</text>
        <dbReference type="Rhea" id="RHEA:12540"/>
        <dbReference type="Rhea" id="RHEA-COMP:9657"/>
        <dbReference type="Rhea" id="RHEA-COMP:9923"/>
        <dbReference type="ChEBI" id="CHEBI:30616"/>
        <dbReference type="ChEBI" id="CHEBI:33019"/>
        <dbReference type="ChEBI" id="CHEBI:57972"/>
        <dbReference type="ChEBI" id="CHEBI:78442"/>
        <dbReference type="ChEBI" id="CHEBI:78497"/>
        <dbReference type="ChEBI" id="CHEBI:456215"/>
        <dbReference type="EC" id="6.1.1.7"/>
    </reaction>
</comment>
<comment type="subcellular location">
    <subcellularLocation>
        <location evidence="2">Cytoplasm</location>
    </subcellularLocation>
</comment>
<comment type="function">
    <text evidence="6">Catalyzes the attachment of alanine to tRNA(Ala) in a two-step reaction: alanine is first activated by ATP to form Ala-AMP and then transferred to the acceptor end of tRNA(Ala). Also edits incorrectly charged Ser-tRNA(Ala) and Gly-tRNA(Ala) via its editing domain.</text>
</comment>
<gene>
    <name evidence="10" type="ORF">IAC42_02210</name>
</gene>
<reference evidence="10" key="2">
    <citation type="journal article" date="2021" name="PeerJ">
        <title>Extensive microbial diversity within the chicken gut microbiome revealed by metagenomics and culture.</title>
        <authorList>
            <person name="Gilroy R."/>
            <person name="Ravi A."/>
            <person name="Getino M."/>
            <person name="Pursley I."/>
            <person name="Horton D.L."/>
            <person name="Alikhan N.F."/>
            <person name="Baker D."/>
            <person name="Gharbi K."/>
            <person name="Hall N."/>
            <person name="Watson M."/>
            <person name="Adriaenssens E.M."/>
            <person name="Foster-Nyarko E."/>
            <person name="Jarju S."/>
            <person name="Secka A."/>
            <person name="Antonio M."/>
            <person name="Oren A."/>
            <person name="Chaudhuri R.R."/>
            <person name="La Ragione R."/>
            <person name="Hildebrand F."/>
            <person name="Pallen M.J."/>
        </authorList>
    </citation>
    <scope>NUCLEOTIDE SEQUENCE</scope>
    <source>
        <strain evidence="10">11167</strain>
    </source>
</reference>
<evidence type="ECO:0000256" key="6">
    <source>
        <dbReference type="ARBA" id="ARBA00024779"/>
    </source>
</evidence>
<evidence type="ECO:0000313" key="11">
    <source>
        <dbReference type="Proteomes" id="UP000823633"/>
    </source>
</evidence>
<evidence type="ECO:0000256" key="7">
    <source>
        <dbReference type="ARBA" id="ARBA00032577"/>
    </source>
</evidence>
<dbReference type="GO" id="GO:0005524">
    <property type="term" value="F:ATP binding"/>
    <property type="evidence" value="ECO:0007669"/>
    <property type="project" value="InterPro"/>
</dbReference>
<dbReference type="SUPFAM" id="SSF55186">
    <property type="entry name" value="ThrRS/AlaRS common domain"/>
    <property type="match status" value="1"/>
</dbReference>
<dbReference type="PROSITE" id="PS50860">
    <property type="entry name" value="AA_TRNA_LIGASE_II_ALA"/>
    <property type="match status" value="1"/>
</dbReference>
<dbReference type="InterPro" id="IPR009000">
    <property type="entry name" value="Transl_B-barrel_sf"/>
</dbReference>
<dbReference type="GO" id="GO:0003676">
    <property type="term" value="F:nucleic acid binding"/>
    <property type="evidence" value="ECO:0007669"/>
    <property type="project" value="InterPro"/>
</dbReference>
<keyword evidence="5" id="KW-0862">Zinc</keyword>
<dbReference type="InterPro" id="IPR018165">
    <property type="entry name" value="Ala-tRNA-synth_IIc_core"/>
</dbReference>
<evidence type="ECO:0000256" key="4">
    <source>
        <dbReference type="ARBA" id="ARBA00022723"/>
    </source>
</evidence>
<evidence type="ECO:0000256" key="1">
    <source>
        <dbReference type="ARBA" id="ARBA00001947"/>
    </source>
</evidence>
<comment type="caution">
    <text evidence="10">The sequence shown here is derived from an EMBL/GenBank/DDBJ whole genome shotgun (WGS) entry which is preliminary data.</text>
</comment>
<dbReference type="InterPro" id="IPR018163">
    <property type="entry name" value="Thr/Ala-tRNA-synth_IIc_edit"/>
</dbReference>
<keyword evidence="4" id="KW-0479">Metal-binding</keyword>
<comment type="cofactor">
    <cofactor evidence="1">
        <name>Zn(2+)</name>
        <dbReference type="ChEBI" id="CHEBI:29105"/>
    </cofactor>
</comment>
<feature type="domain" description="Alanyl-transfer RNA synthetases family profile" evidence="9">
    <location>
        <begin position="1"/>
        <end position="221"/>
    </location>
</feature>
<dbReference type="SUPFAM" id="SSF50447">
    <property type="entry name" value="Translation proteins"/>
    <property type="match status" value="1"/>
</dbReference>
<dbReference type="Gene3D" id="2.40.30.130">
    <property type="match status" value="1"/>
</dbReference>
<dbReference type="InterPro" id="IPR051335">
    <property type="entry name" value="Alanyl-tRNA_Editing_Enzymes"/>
</dbReference>
<dbReference type="EMBL" id="JADIMU010000016">
    <property type="protein sequence ID" value="MBO8442561.1"/>
    <property type="molecule type" value="Genomic_DNA"/>
</dbReference>